<dbReference type="GO" id="GO:0005783">
    <property type="term" value="C:endoplasmic reticulum"/>
    <property type="evidence" value="ECO:0007669"/>
    <property type="project" value="TreeGrafter"/>
</dbReference>
<dbReference type="Pfam" id="PF13640">
    <property type="entry name" value="2OG-FeII_Oxy_3"/>
    <property type="match status" value="1"/>
</dbReference>
<keyword evidence="9" id="KW-1185">Reference proteome</keyword>
<accession>A0AAV9HS78</accession>
<dbReference type="InterPro" id="IPR005123">
    <property type="entry name" value="Oxoglu/Fe-dep_dioxygenase_dom"/>
</dbReference>
<comment type="cofactor">
    <cofactor evidence="1">
        <name>L-ascorbate</name>
        <dbReference type="ChEBI" id="CHEBI:38290"/>
    </cofactor>
</comment>
<organism evidence="8 9">
    <name type="scientific">Cladorrhinum samala</name>
    <dbReference type="NCBI Taxonomy" id="585594"/>
    <lineage>
        <taxon>Eukaryota</taxon>
        <taxon>Fungi</taxon>
        <taxon>Dikarya</taxon>
        <taxon>Ascomycota</taxon>
        <taxon>Pezizomycotina</taxon>
        <taxon>Sordariomycetes</taxon>
        <taxon>Sordariomycetidae</taxon>
        <taxon>Sordariales</taxon>
        <taxon>Podosporaceae</taxon>
        <taxon>Cladorrhinum</taxon>
    </lineage>
</organism>
<evidence type="ECO:0000259" key="7">
    <source>
        <dbReference type="PROSITE" id="PS51471"/>
    </source>
</evidence>
<evidence type="ECO:0000313" key="9">
    <source>
        <dbReference type="Proteomes" id="UP001321749"/>
    </source>
</evidence>
<dbReference type="PANTHER" id="PTHR10869">
    <property type="entry name" value="PROLYL 4-HYDROXYLASE ALPHA SUBUNIT"/>
    <property type="match status" value="1"/>
</dbReference>
<dbReference type="InterPro" id="IPR006620">
    <property type="entry name" value="Pro_4_hyd_alph"/>
</dbReference>
<evidence type="ECO:0000256" key="2">
    <source>
        <dbReference type="ARBA" id="ARBA00022723"/>
    </source>
</evidence>
<gene>
    <name evidence="8" type="ORF">QBC42DRAFT_338148</name>
</gene>
<keyword evidence="3" id="KW-0223">Dioxygenase</keyword>
<dbReference type="EMBL" id="MU864969">
    <property type="protein sequence ID" value="KAK4462669.1"/>
    <property type="molecule type" value="Genomic_DNA"/>
</dbReference>
<proteinExistence type="predicted"/>
<dbReference type="PANTHER" id="PTHR10869:SF246">
    <property type="entry name" value="TRANSMEMBRANE PROLYL 4-HYDROXYLASE"/>
    <property type="match status" value="1"/>
</dbReference>
<evidence type="ECO:0000256" key="4">
    <source>
        <dbReference type="ARBA" id="ARBA00023002"/>
    </source>
</evidence>
<dbReference type="GO" id="GO:0004656">
    <property type="term" value="F:procollagen-proline 4-dioxygenase activity"/>
    <property type="evidence" value="ECO:0007669"/>
    <property type="project" value="TreeGrafter"/>
</dbReference>
<evidence type="ECO:0000256" key="3">
    <source>
        <dbReference type="ARBA" id="ARBA00022964"/>
    </source>
</evidence>
<dbReference type="GO" id="GO:0005506">
    <property type="term" value="F:iron ion binding"/>
    <property type="evidence" value="ECO:0007669"/>
    <property type="project" value="InterPro"/>
</dbReference>
<dbReference type="AlphaFoldDB" id="A0AAV9HS78"/>
<feature type="domain" description="Fe2OG dioxygenase" evidence="7">
    <location>
        <begin position="124"/>
        <end position="252"/>
    </location>
</feature>
<dbReference type="PROSITE" id="PS51471">
    <property type="entry name" value="FE2OG_OXY"/>
    <property type="match status" value="1"/>
</dbReference>
<keyword evidence="2" id="KW-0479">Metal-binding</keyword>
<comment type="caution">
    <text evidence="8">The sequence shown here is derived from an EMBL/GenBank/DDBJ whole genome shotgun (WGS) entry which is preliminary data.</text>
</comment>
<reference evidence="8" key="2">
    <citation type="submission" date="2023-06" db="EMBL/GenBank/DDBJ databases">
        <authorList>
            <consortium name="Lawrence Berkeley National Laboratory"/>
            <person name="Mondo S.J."/>
            <person name="Hensen N."/>
            <person name="Bonometti L."/>
            <person name="Westerberg I."/>
            <person name="Brannstrom I.O."/>
            <person name="Guillou S."/>
            <person name="Cros-Aarteil S."/>
            <person name="Calhoun S."/>
            <person name="Haridas S."/>
            <person name="Kuo A."/>
            <person name="Pangilinan J."/>
            <person name="Riley R."/>
            <person name="Labutti K."/>
            <person name="Andreopoulos B."/>
            <person name="Lipzen A."/>
            <person name="Chen C."/>
            <person name="Yanf M."/>
            <person name="Daum C."/>
            <person name="Ng V."/>
            <person name="Clum A."/>
            <person name="Steindorff A."/>
            <person name="Ohm R."/>
            <person name="Martin F."/>
            <person name="Silar P."/>
            <person name="Natvig D."/>
            <person name="Lalanne C."/>
            <person name="Gautier V."/>
            <person name="Ament-Velasquez S.L."/>
            <person name="Kruys A."/>
            <person name="Hutchinson M.I."/>
            <person name="Powell A.J."/>
            <person name="Barry K."/>
            <person name="Miller A.N."/>
            <person name="Grigoriev I.V."/>
            <person name="Debuchy R."/>
            <person name="Gladieux P."/>
            <person name="Thoren M.H."/>
            <person name="Johannesson H."/>
        </authorList>
    </citation>
    <scope>NUCLEOTIDE SEQUENCE</scope>
    <source>
        <strain evidence="8">PSN324</strain>
    </source>
</reference>
<keyword evidence="4" id="KW-0560">Oxidoreductase</keyword>
<keyword evidence="5" id="KW-0408">Iron</keyword>
<dbReference type="InterPro" id="IPR045054">
    <property type="entry name" value="P4HA-like"/>
</dbReference>
<reference evidence="8" key="1">
    <citation type="journal article" date="2023" name="Mol. Phylogenet. Evol.">
        <title>Genome-scale phylogeny and comparative genomics of the fungal order Sordariales.</title>
        <authorList>
            <person name="Hensen N."/>
            <person name="Bonometti L."/>
            <person name="Westerberg I."/>
            <person name="Brannstrom I.O."/>
            <person name="Guillou S."/>
            <person name="Cros-Aarteil S."/>
            <person name="Calhoun S."/>
            <person name="Haridas S."/>
            <person name="Kuo A."/>
            <person name="Mondo S."/>
            <person name="Pangilinan J."/>
            <person name="Riley R."/>
            <person name="LaButti K."/>
            <person name="Andreopoulos B."/>
            <person name="Lipzen A."/>
            <person name="Chen C."/>
            <person name="Yan M."/>
            <person name="Daum C."/>
            <person name="Ng V."/>
            <person name="Clum A."/>
            <person name="Steindorff A."/>
            <person name="Ohm R.A."/>
            <person name="Martin F."/>
            <person name="Silar P."/>
            <person name="Natvig D.O."/>
            <person name="Lalanne C."/>
            <person name="Gautier V."/>
            <person name="Ament-Velasquez S.L."/>
            <person name="Kruys A."/>
            <person name="Hutchinson M.I."/>
            <person name="Powell A.J."/>
            <person name="Barry K."/>
            <person name="Miller A.N."/>
            <person name="Grigoriev I.V."/>
            <person name="Debuchy R."/>
            <person name="Gladieux P."/>
            <person name="Hiltunen Thoren M."/>
            <person name="Johannesson H."/>
        </authorList>
    </citation>
    <scope>NUCLEOTIDE SEQUENCE</scope>
    <source>
        <strain evidence="8">PSN324</strain>
    </source>
</reference>
<dbReference type="GO" id="GO:0031418">
    <property type="term" value="F:L-ascorbic acid binding"/>
    <property type="evidence" value="ECO:0007669"/>
    <property type="project" value="InterPro"/>
</dbReference>
<dbReference type="Gene3D" id="2.60.120.620">
    <property type="entry name" value="q2cbj1_9rhob like domain"/>
    <property type="match status" value="1"/>
</dbReference>
<dbReference type="InterPro" id="IPR044862">
    <property type="entry name" value="Pro_4_hyd_alph_FE2OG_OXY"/>
</dbReference>
<evidence type="ECO:0000313" key="8">
    <source>
        <dbReference type="EMBL" id="KAK4462669.1"/>
    </source>
</evidence>
<keyword evidence="6" id="KW-0732">Signal</keyword>
<evidence type="ECO:0000256" key="1">
    <source>
        <dbReference type="ARBA" id="ARBA00001961"/>
    </source>
</evidence>
<evidence type="ECO:0000256" key="6">
    <source>
        <dbReference type="SAM" id="SignalP"/>
    </source>
</evidence>
<name>A0AAV9HS78_9PEZI</name>
<dbReference type="Proteomes" id="UP001321749">
    <property type="component" value="Unassembled WGS sequence"/>
</dbReference>
<feature type="chain" id="PRO_5043832821" evidence="6">
    <location>
        <begin position="24"/>
        <end position="264"/>
    </location>
</feature>
<feature type="signal peptide" evidence="6">
    <location>
        <begin position="1"/>
        <end position="23"/>
    </location>
</feature>
<protein>
    <submittedName>
        <fullName evidence="8">Prolyl 4-hydroxylase 1</fullName>
    </submittedName>
</protein>
<dbReference type="SMART" id="SM00702">
    <property type="entry name" value="P4Hc"/>
    <property type="match status" value="1"/>
</dbReference>
<evidence type="ECO:0000256" key="5">
    <source>
        <dbReference type="ARBA" id="ARBA00023004"/>
    </source>
</evidence>
<sequence length="264" mass="29307">MSSSSRLLSALFGALALCNSVLATELEQKPIIPDGYECQHPPYKVLMVSKSPLVIYIKDFITPPERDHLLKLSKDTFTRSGVTGRQSHNSVRTSQSTTVPRDDIVRCIESRALAFQGYDVPASHLEPLQLVKYGPSERYHYHTDWFTSDHDTHQGGNRVSSFFAYVHVLNGTTGGGTNFPRLEAPADGRWCDDDIVDCDETWDNGITFKPVEGNAIYWENLAVDGRGDERTLHAGLPVVSGGKVGMNIWTRERALGKGIRGEDL</sequence>